<evidence type="ECO:0000256" key="5">
    <source>
        <dbReference type="ARBA" id="ARBA00022840"/>
    </source>
</evidence>
<dbReference type="GO" id="GO:0005829">
    <property type="term" value="C:cytosol"/>
    <property type="evidence" value="ECO:0007669"/>
    <property type="project" value="TreeGrafter"/>
</dbReference>
<keyword evidence="3 7" id="KW-0547">Nucleotide-binding</keyword>
<dbReference type="GO" id="GO:0009073">
    <property type="term" value="P:aromatic amino acid family biosynthetic process"/>
    <property type="evidence" value="ECO:0007669"/>
    <property type="project" value="UniProtKB-KW"/>
</dbReference>
<gene>
    <name evidence="7" type="primary">aroK</name>
    <name evidence="8" type="ORF">SAMN02983003_2944</name>
</gene>
<organism evidence="8 9">
    <name type="scientific">Devosia enhydra</name>
    <dbReference type="NCBI Taxonomy" id="665118"/>
    <lineage>
        <taxon>Bacteria</taxon>
        <taxon>Pseudomonadati</taxon>
        <taxon>Pseudomonadota</taxon>
        <taxon>Alphaproteobacteria</taxon>
        <taxon>Hyphomicrobiales</taxon>
        <taxon>Devosiaceae</taxon>
        <taxon>Devosia</taxon>
    </lineage>
</organism>
<comment type="catalytic activity">
    <reaction evidence="7">
        <text>shikimate + ATP = 3-phosphoshikimate + ADP + H(+)</text>
        <dbReference type="Rhea" id="RHEA:13121"/>
        <dbReference type="ChEBI" id="CHEBI:15378"/>
        <dbReference type="ChEBI" id="CHEBI:30616"/>
        <dbReference type="ChEBI" id="CHEBI:36208"/>
        <dbReference type="ChEBI" id="CHEBI:145989"/>
        <dbReference type="ChEBI" id="CHEBI:456216"/>
        <dbReference type="EC" id="2.7.1.71"/>
    </reaction>
</comment>
<dbReference type="GO" id="GO:0005524">
    <property type="term" value="F:ATP binding"/>
    <property type="evidence" value="ECO:0007669"/>
    <property type="project" value="UniProtKB-UniRule"/>
</dbReference>
<dbReference type="GO" id="GO:0008652">
    <property type="term" value="P:amino acid biosynthetic process"/>
    <property type="evidence" value="ECO:0007669"/>
    <property type="project" value="UniProtKB-KW"/>
</dbReference>
<dbReference type="CDD" id="cd00464">
    <property type="entry name" value="SK"/>
    <property type="match status" value="1"/>
</dbReference>
<feature type="binding site" evidence="7">
    <location>
        <position position="99"/>
    </location>
    <ligand>
        <name>substrate</name>
    </ligand>
</feature>
<dbReference type="EC" id="2.7.1.71" evidence="7"/>
<dbReference type="GO" id="GO:0000287">
    <property type="term" value="F:magnesium ion binding"/>
    <property type="evidence" value="ECO:0007669"/>
    <property type="project" value="UniProtKB-UniRule"/>
</dbReference>
<dbReference type="PANTHER" id="PTHR21087">
    <property type="entry name" value="SHIKIMATE KINASE"/>
    <property type="match status" value="1"/>
</dbReference>
<dbReference type="PRINTS" id="PR01100">
    <property type="entry name" value="SHIKIMTKNASE"/>
</dbReference>
<dbReference type="RefSeq" id="WP_425290571.1">
    <property type="nucleotide sequence ID" value="NZ_FPKU01000002.1"/>
</dbReference>
<dbReference type="Pfam" id="PF01202">
    <property type="entry name" value="SKI"/>
    <property type="match status" value="1"/>
</dbReference>
<evidence type="ECO:0000256" key="1">
    <source>
        <dbReference type="ARBA" id="ARBA00022605"/>
    </source>
</evidence>
<feature type="binding site" evidence="7">
    <location>
        <position position="156"/>
    </location>
    <ligand>
        <name>substrate</name>
    </ligand>
</feature>
<evidence type="ECO:0000256" key="7">
    <source>
        <dbReference type="HAMAP-Rule" id="MF_00109"/>
    </source>
</evidence>
<keyword evidence="5 7" id="KW-0067">ATP-binding</keyword>
<feature type="binding site" evidence="7">
    <location>
        <position position="35"/>
    </location>
    <ligand>
        <name>Mg(2+)</name>
        <dbReference type="ChEBI" id="CHEBI:18420"/>
    </ligand>
</feature>
<dbReference type="InterPro" id="IPR031322">
    <property type="entry name" value="Shikimate/glucono_kinase"/>
</dbReference>
<comment type="pathway">
    <text evidence="7">Metabolic intermediate biosynthesis; chorismate biosynthesis; chorismate from D-erythrose 4-phosphate and phosphoenolpyruvate: step 5/7.</text>
</comment>
<dbReference type="SUPFAM" id="SSF52540">
    <property type="entry name" value="P-loop containing nucleoside triphosphate hydrolases"/>
    <property type="match status" value="1"/>
</dbReference>
<keyword evidence="7" id="KW-0479">Metal-binding</keyword>
<dbReference type="STRING" id="665118.SAMN02983003_2944"/>
<feature type="binding site" evidence="7">
    <location>
        <begin position="31"/>
        <end position="36"/>
    </location>
    <ligand>
        <name>ATP</name>
        <dbReference type="ChEBI" id="CHEBI:30616"/>
    </ligand>
</feature>
<feature type="binding site" evidence="7">
    <location>
        <position position="137"/>
    </location>
    <ligand>
        <name>ATP</name>
        <dbReference type="ChEBI" id="CHEBI:30616"/>
    </ligand>
</feature>
<feature type="binding site" evidence="7">
    <location>
        <position position="53"/>
    </location>
    <ligand>
        <name>substrate</name>
    </ligand>
</feature>
<sequence>MTRASKARDADTETIEALLAGRPIVLVGMMGAGKTTVGRRLAQRLGRRFIDSDEEIESAAGMSIEDLFKAHGEPEFRAGEARVVSRLLREPGVVLGTGGGAFMNAETRAEIARQAVSIWLKADLDVLFARVSRRSNRPLLKTANPRETLKGLMDTRYPVYAEADVTVLSREVSQDQVAADVVAALVAHLGAMAAPEREKETAHGG</sequence>
<keyword evidence="1 7" id="KW-0028">Amino-acid biosynthesis</keyword>
<accession>A0A1K2I071</accession>
<evidence type="ECO:0000313" key="8">
    <source>
        <dbReference type="EMBL" id="SFZ85774.1"/>
    </source>
</evidence>
<evidence type="ECO:0000256" key="6">
    <source>
        <dbReference type="ARBA" id="ARBA00023141"/>
    </source>
</evidence>
<dbReference type="Gene3D" id="3.40.50.300">
    <property type="entry name" value="P-loop containing nucleotide triphosphate hydrolases"/>
    <property type="match status" value="1"/>
</dbReference>
<keyword evidence="7" id="KW-0963">Cytoplasm</keyword>
<dbReference type="NCBIfam" id="NF010552">
    <property type="entry name" value="PRK13946.1"/>
    <property type="match status" value="1"/>
</dbReference>
<evidence type="ECO:0000256" key="3">
    <source>
        <dbReference type="ARBA" id="ARBA00022741"/>
    </source>
</evidence>
<evidence type="ECO:0000256" key="2">
    <source>
        <dbReference type="ARBA" id="ARBA00022679"/>
    </source>
</evidence>
<dbReference type="InterPro" id="IPR027417">
    <property type="entry name" value="P-loop_NTPase"/>
</dbReference>
<keyword evidence="6 7" id="KW-0057">Aromatic amino acid biosynthesis</keyword>
<comment type="similarity">
    <text evidence="7">Belongs to the shikimate kinase family.</text>
</comment>
<dbReference type="GO" id="GO:0004765">
    <property type="term" value="F:shikimate kinase activity"/>
    <property type="evidence" value="ECO:0007669"/>
    <property type="project" value="UniProtKB-UniRule"/>
</dbReference>
<dbReference type="AlphaFoldDB" id="A0A1K2I071"/>
<comment type="caution">
    <text evidence="7">Lacks conserved residue(s) required for the propagation of feature annotation.</text>
</comment>
<dbReference type="InterPro" id="IPR000623">
    <property type="entry name" value="Shikimate_kinase/TSH1"/>
</dbReference>
<dbReference type="GO" id="GO:0009423">
    <property type="term" value="P:chorismate biosynthetic process"/>
    <property type="evidence" value="ECO:0007669"/>
    <property type="project" value="UniProtKB-UniRule"/>
</dbReference>
<protein>
    <recommendedName>
        <fullName evidence="7">Shikimate kinase</fullName>
        <shortName evidence="7">SK</shortName>
        <ecNumber evidence="7">2.7.1.71</ecNumber>
    </recommendedName>
</protein>
<dbReference type="PANTHER" id="PTHR21087:SF16">
    <property type="entry name" value="SHIKIMATE KINASE 1, CHLOROPLASTIC"/>
    <property type="match status" value="1"/>
</dbReference>
<comment type="subcellular location">
    <subcellularLocation>
        <location evidence="7">Cytoplasm</location>
    </subcellularLocation>
</comment>
<evidence type="ECO:0000313" key="9">
    <source>
        <dbReference type="Proteomes" id="UP000183447"/>
    </source>
</evidence>
<keyword evidence="4 7" id="KW-0418">Kinase</keyword>
<comment type="function">
    <text evidence="7">Catalyzes the specific phosphorylation of the 3-hydroxyl group of shikimic acid using ATP as a cosubstrate.</text>
</comment>
<dbReference type="UniPathway" id="UPA00053">
    <property type="reaction ID" value="UER00088"/>
</dbReference>
<evidence type="ECO:0000256" key="4">
    <source>
        <dbReference type="ARBA" id="ARBA00022777"/>
    </source>
</evidence>
<keyword evidence="7" id="KW-0460">Magnesium</keyword>
<keyword evidence="9" id="KW-1185">Reference proteome</keyword>
<dbReference type="Proteomes" id="UP000183447">
    <property type="component" value="Unassembled WGS sequence"/>
</dbReference>
<reference evidence="8 9" key="1">
    <citation type="submission" date="2016-11" db="EMBL/GenBank/DDBJ databases">
        <authorList>
            <person name="Jaros S."/>
            <person name="Januszkiewicz K."/>
            <person name="Wedrychowicz H."/>
        </authorList>
    </citation>
    <scope>NUCLEOTIDE SEQUENCE [LARGE SCALE GENOMIC DNA]</scope>
    <source>
        <strain evidence="8 9">ATCC 23634</strain>
    </source>
</reference>
<comment type="cofactor">
    <cofactor evidence="7">
        <name>Mg(2+)</name>
        <dbReference type="ChEBI" id="CHEBI:18420"/>
    </cofactor>
    <text evidence="7">Binds 1 Mg(2+) ion per subunit.</text>
</comment>
<feature type="binding site" evidence="7">
    <location>
        <position position="77"/>
    </location>
    <ligand>
        <name>substrate</name>
    </ligand>
</feature>
<comment type="subunit">
    <text evidence="7">Monomer.</text>
</comment>
<dbReference type="EMBL" id="FPKU01000002">
    <property type="protein sequence ID" value="SFZ85774.1"/>
    <property type="molecule type" value="Genomic_DNA"/>
</dbReference>
<dbReference type="HAMAP" id="MF_00109">
    <property type="entry name" value="Shikimate_kinase"/>
    <property type="match status" value="1"/>
</dbReference>
<proteinExistence type="inferred from homology"/>
<keyword evidence="2 7" id="KW-0808">Transferase</keyword>
<name>A0A1K2I071_9HYPH</name>